<accession>A0ABS0XPU2</accession>
<proteinExistence type="predicted"/>
<evidence type="ECO:0008006" key="3">
    <source>
        <dbReference type="Google" id="ProtNLM"/>
    </source>
</evidence>
<evidence type="ECO:0000313" key="1">
    <source>
        <dbReference type="EMBL" id="MBJ6121743.1"/>
    </source>
</evidence>
<sequence length="290" mass="30787">MALFVLTLAVGRAAACDVTLVAAGATMRLDYDAFAFSRTVGRQNFELENRDKDACTVDLLLLNAERLPVGDAVIPDTDVRVAFSSRAGSAAVATTATPGIWRITMAGNGRMTVPLEALVTQDAVPEAGDHALDLMLDVRDIGAPATNTAPAPVRVLLSAVPRAQMNIAGAAGTFGEGSTVSHIDFGILASDATRSVFLQVRANTTARLTIDSAHRGRLLLKDKRDGDEGFPYQARLRGEEIDLTRHWEQVIEAPRSAAGMSIPLELRLGTVGPHVAGDYEDVLTLEISAL</sequence>
<comment type="caution">
    <text evidence="1">The sequence shown here is derived from an EMBL/GenBank/DDBJ whole genome shotgun (WGS) entry which is preliminary data.</text>
</comment>
<dbReference type="EMBL" id="JAELXS010000004">
    <property type="protein sequence ID" value="MBJ6121743.1"/>
    <property type="molecule type" value="Genomic_DNA"/>
</dbReference>
<evidence type="ECO:0000313" key="2">
    <source>
        <dbReference type="Proteomes" id="UP000640426"/>
    </source>
</evidence>
<dbReference type="Proteomes" id="UP000640426">
    <property type="component" value="Unassembled WGS sequence"/>
</dbReference>
<name>A0ABS0XPU2_9SPHN</name>
<keyword evidence="2" id="KW-1185">Reference proteome</keyword>
<protein>
    <recommendedName>
        <fullName evidence="3">Spore coat protein U domain-containing protein</fullName>
    </recommendedName>
</protein>
<organism evidence="1 2">
    <name type="scientific">Sphingomonas mollis</name>
    <dbReference type="NCBI Taxonomy" id="2795726"/>
    <lineage>
        <taxon>Bacteria</taxon>
        <taxon>Pseudomonadati</taxon>
        <taxon>Pseudomonadota</taxon>
        <taxon>Alphaproteobacteria</taxon>
        <taxon>Sphingomonadales</taxon>
        <taxon>Sphingomonadaceae</taxon>
        <taxon>Sphingomonas</taxon>
    </lineage>
</organism>
<dbReference type="RefSeq" id="WP_199036873.1">
    <property type="nucleotide sequence ID" value="NZ_JAELXS010000004.1"/>
</dbReference>
<gene>
    <name evidence="1" type="ORF">JAO74_08065</name>
</gene>
<reference evidence="2" key="1">
    <citation type="submission" date="2020-12" db="EMBL/GenBank/DDBJ databases">
        <title>Hymenobacter sp.</title>
        <authorList>
            <person name="Kim M.K."/>
        </authorList>
    </citation>
    <scope>NUCLEOTIDE SEQUENCE [LARGE SCALE GENOMIC DNA]</scope>
    <source>
        <strain evidence="2">BT553</strain>
    </source>
</reference>